<comment type="similarity">
    <text evidence="1">Belongs to the peptidase U62 family.</text>
</comment>
<reference evidence="4" key="1">
    <citation type="journal article" date="2019" name="Int. J. Syst. Evol. Microbiol.">
        <title>The Global Catalogue of Microorganisms (GCM) 10K type strain sequencing project: providing services to taxonomists for standard genome sequencing and annotation.</title>
        <authorList>
            <consortium name="The Broad Institute Genomics Platform"/>
            <consortium name="The Broad Institute Genome Sequencing Center for Infectious Disease"/>
            <person name="Wu L."/>
            <person name="Ma J."/>
        </authorList>
    </citation>
    <scope>NUCLEOTIDE SEQUENCE [LARGE SCALE GENOMIC DNA]</scope>
    <source>
        <strain evidence="4">PCU 266</strain>
    </source>
</reference>
<dbReference type="PANTHER" id="PTHR30624:SF0">
    <property type="entry name" value="METALLOPROTEASE SLR0863"/>
    <property type="match status" value="1"/>
</dbReference>
<sequence length="337" mass="35465">MTETLAAEVGRARVLLGPGARVTAGETDGLWSVRMSLGPPCHGHTPQWGVAAYDEAHVTARVGSGVAELLSDRELLRARRPLTAPVTGPALLTPTAAGVLVHECFGHTSEADNYLAHGGSLNRGVGDLWTRAPLTVRDRPGARPYAGSYTRDDEGSEARTVTLLADGRWVGLLTDRATRRLSGGHSTGHGRGGGGAIAPRCSVLEVRPGNHPVTALLGALGDDGWLLGSAIGGFSVREHAIIELLWARRVRAGRLTDEVIGPAAICARKTALAARITALGDDVSVLSSPYTCVKDGHEVGSTLISPSMLLERCVLRPLKDVRRLVSRAHPGTDRAAR</sequence>
<keyword evidence="4" id="KW-1185">Reference proteome</keyword>
<accession>A0ABW0AJC1</accession>
<evidence type="ECO:0000259" key="2">
    <source>
        <dbReference type="Pfam" id="PF19289"/>
    </source>
</evidence>
<dbReference type="RefSeq" id="WP_344474303.1">
    <property type="nucleotide sequence ID" value="NZ_BAAASB010000004.1"/>
</dbReference>
<dbReference type="InterPro" id="IPR051463">
    <property type="entry name" value="Peptidase_U62_metallo"/>
</dbReference>
<dbReference type="Proteomes" id="UP001596160">
    <property type="component" value="Unassembled WGS sequence"/>
</dbReference>
<evidence type="ECO:0000313" key="3">
    <source>
        <dbReference type="EMBL" id="MFC5153106.1"/>
    </source>
</evidence>
<feature type="domain" description="Metalloprotease TldD/E C-terminal" evidence="2">
    <location>
        <begin position="89"/>
        <end position="312"/>
    </location>
</feature>
<organism evidence="3 4">
    <name type="scientific">Streptomyces amakusaensis</name>
    <dbReference type="NCBI Taxonomy" id="67271"/>
    <lineage>
        <taxon>Bacteria</taxon>
        <taxon>Bacillati</taxon>
        <taxon>Actinomycetota</taxon>
        <taxon>Actinomycetes</taxon>
        <taxon>Kitasatosporales</taxon>
        <taxon>Streptomycetaceae</taxon>
        <taxon>Streptomyces</taxon>
    </lineage>
</organism>
<dbReference type="PANTHER" id="PTHR30624">
    <property type="entry name" value="UNCHARACTERIZED PROTEIN TLDD AND PMBA"/>
    <property type="match status" value="1"/>
</dbReference>
<dbReference type="InterPro" id="IPR045569">
    <property type="entry name" value="Metalloprtase-TldD/E_C"/>
</dbReference>
<evidence type="ECO:0000313" key="4">
    <source>
        <dbReference type="Proteomes" id="UP001596160"/>
    </source>
</evidence>
<dbReference type="InterPro" id="IPR036059">
    <property type="entry name" value="TldD/PmbA_sf"/>
</dbReference>
<proteinExistence type="inferred from homology"/>
<protein>
    <submittedName>
        <fullName evidence="3">Metallopeptidase TldD-related protein</fullName>
    </submittedName>
</protein>
<dbReference type="EMBL" id="JBHSKP010000008">
    <property type="protein sequence ID" value="MFC5153106.1"/>
    <property type="molecule type" value="Genomic_DNA"/>
</dbReference>
<dbReference type="Pfam" id="PF19289">
    <property type="entry name" value="PmbA_TldD_3rd"/>
    <property type="match status" value="1"/>
</dbReference>
<evidence type="ECO:0000256" key="1">
    <source>
        <dbReference type="ARBA" id="ARBA00005836"/>
    </source>
</evidence>
<comment type="caution">
    <text evidence="3">The sequence shown here is derived from an EMBL/GenBank/DDBJ whole genome shotgun (WGS) entry which is preliminary data.</text>
</comment>
<dbReference type="SUPFAM" id="SSF111283">
    <property type="entry name" value="Putative modulator of DNA gyrase, PmbA/TldD"/>
    <property type="match status" value="1"/>
</dbReference>
<name>A0ABW0AJC1_9ACTN</name>
<gene>
    <name evidence="3" type="ORF">ACFPRH_15325</name>
</gene>